<gene>
    <name evidence="1" type="ORF">HPB47_016199</name>
</gene>
<dbReference type="Proteomes" id="UP000805193">
    <property type="component" value="Unassembled WGS sequence"/>
</dbReference>
<dbReference type="EMBL" id="JABSTQ010004888">
    <property type="protein sequence ID" value="KAG0440734.1"/>
    <property type="molecule type" value="Genomic_DNA"/>
</dbReference>
<evidence type="ECO:0000313" key="2">
    <source>
        <dbReference type="Proteomes" id="UP000805193"/>
    </source>
</evidence>
<accession>A0AC60QSD8</accession>
<comment type="caution">
    <text evidence="1">The sequence shown here is derived from an EMBL/GenBank/DDBJ whole genome shotgun (WGS) entry which is preliminary data.</text>
</comment>
<protein>
    <submittedName>
        <fullName evidence="1">Uncharacterized protein</fullName>
    </submittedName>
</protein>
<proteinExistence type="predicted"/>
<reference evidence="1 2" key="1">
    <citation type="journal article" date="2020" name="Cell">
        <title>Large-Scale Comparative Analyses of Tick Genomes Elucidate Their Genetic Diversity and Vector Capacities.</title>
        <authorList>
            <consortium name="Tick Genome and Microbiome Consortium (TIGMIC)"/>
            <person name="Jia N."/>
            <person name="Wang J."/>
            <person name="Shi W."/>
            <person name="Du L."/>
            <person name="Sun Y."/>
            <person name="Zhan W."/>
            <person name="Jiang J.F."/>
            <person name="Wang Q."/>
            <person name="Zhang B."/>
            <person name="Ji P."/>
            <person name="Bell-Sakyi L."/>
            <person name="Cui X.M."/>
            <person name="Yuan T.T."/>
            <person name="Jiang B.G."/>
            <person name="Yang W.F."/>
            <person name="Lam T.T."/>
            <person name="Chang Q.C."/>
            <person name="Ding S.J."/>
            <person name="Wang X.J."/>
            <person name="Zhu J.G."/>
            <person name="Ruan X.D."/>
            <person name="Zhao L."/>
            <person name="Wei J.T."/>
            <person name="Ye R.Z."/>
            <person name="Que T.C."/>
            <person name="Du C.H."/>
            <person name="Zhou Y.H."/>
            <person name="Cheng J.X."/>
            <person name="Dai P.F."/>
            <person name="Guo W.B."/>
            <person name="Han X.H."/>
            <person name="Huang E.J."/>
            <person name="Li L.F."/>
            <person name="Wei W."/>
            <person name="Gao Y.C."/>
            <person name="Liu J.Z."/>
            <person name="Shao H.Z."/>
            <person name="Wang X."/>
            <person name="Wang C.C."/>
            <person name="Yang T.C."/>
            <person name="Huo Q.B."/>
            <person name="Li W."/>
            <person name="Chen H.Y."/>
            <person name="Chen S.E."/>
            <person name="Zhou L.G."/>
            <person name="Ni X.B."/>
            <person name="Tian J.H."/>
            <person name="Sheng Y."/>
            <person name="Liu T."/>
            <person name="Pan Y.S."/>
            <person name="Xia L.Y."/>
            <person name="Li J."/>
            <person name="Zhao F."/>
            <person name="Cao W.C."/>
        </authorList>
    </citation>
    <scope>NUCLEOTIDE SEQUENCE [LARGE SCALE GENOMIC DNA]</scope>
    <source>
        <strain evidence="1">Iper-2018</strain>
    </source>
</reference>
<name>A0AC60QSD8_IXOPE</name>
<evidence type="ECO:0000313" key="1">
    <source>
        <dbReference type="EMBL" id="KAG0440734.1"/>
    </source>
</evidence>
<keyword evidence="2" id="KW-1185">Reference proteome</keyword>
<organism evidence="1 2">
    <name type="scientific">Ixodes persulcatus</name>
    <name type="common">Taiga tick</name>
    <dbReference type="NCBI Taxonomy" id="34615"/>
    <lineage>
        <taxon>Eukaryota</taxon>
        <taxon>Metazoa</taxon>
        <taxon>Ecdysozoa</taxon>
        <taxon>Arthropoda</taxon>
        <taxon>Chelicerata</taxon>
        <taxon>Arachnida</taxon>
        <taxon>Acari</taxon>
        <taxon>Parasitiformes</taxon>
        <taxon>Ixodida</taxon>
        <taxon>Ixodoidea</taxon>
        <taxon>Ixodidae</taxon>
        <taxon>Ixodinae</taxon>
        <taxon>Ixodes</taxon>
    </lineage>
</organism>
<sequence length="887" mass="99821">MADRGNVKRRRDNFCFAPNCKAGYKSSKEKLSLFQAPKDDELFEKWRRTVPRADKELQKHSALCELHFDEESIVRTFTHVINNVTVTIARERPILAPHAVPTMFANLPNLSESTKAEQQILKRTAATAEPTNKKRRKEINDPDRTILEADTVPIEVAEQPREEMPQLELGCLQLPAPYWSRHVTQSTPNTVAYSHCELNNTKTTLSVKKLVTFKYSEEEGALCKAFFREKEVECKHIKTTNMDLFHRHGGLVFDEIKLSEHFHVHTSGKIEGFVDLGAFTPDTEKHQPCDHGLVFLYQPFAQNWSQVVGVFASRGNVKAPLLSKLLLEAIICCENAGLFVDYVTCDGATWNRQMWKLFNIKASVEKTTCSAQHPMDAQRRLHFLSDFPHLVKCVRNMFVKTGFDTPEGRATVEHIEAAWNQDGNNITLKAMPHITKAHLHPNAFEKMRVNLAFRLFSDEVLRGLFLYKEQVERKYGTGCTTPTETFLKMIKELIACMTSRTARAALRPGSAKRQFLESFLQYLSRWETMSKQKRGGFLSKSTAEGLRITITSTLSLLNYVTDKLGYRYLRTAILSQDRLENIFGIVRQSSGCNTHPTPTQFLLTVNCLSYYNLAKPPTTGNISAEVISSLLRVEDAPQRRTLQDKIDNSIELGALTEAETALDACAADHNMAQQWSDGRLTYYMAGYAARKCILTSGCTSCRQQLLISKEQAASNDASALTANSDRGGLLYPAPALHKLVDTLENIFTECFSKQKLHTDSLMDILALLQNNTITNVGCEEHQGLLTNRIVQFYLLTRLHFYTKSVNKSLDSCESAGAKLAKRPSRSHSRNDGATSTSATRGRLPTLCRFSDFRPYARSLAVFVAPSLDSGAKRAPCCLQTRGVAEFP</sequence>